<dbReference type="EMBL" id="BMCH01000001">
    <property type="protein sequence ID" value="GGC21028.1"/>
    <property type="molecule type" value="Genomic_DNA"/>
</dbReference>
<dbReference type="Gene3D" id="3.40.50.1000">
    <property type="entry name" value="HAD superfamily/HAD-like"/>
    <property type="match status" value="1"/>
</dbReference>
<proteinExistence type="predicted"/>
<dbReference type="InterPro" id="IPR023198">
    <property type="entry name" value="PGP-like_dom2"/>
</dbReference>
<sequence>MPAPNLPGHLVTTPQISVRGVIFDMDGLLLDSETLAMEALICAGRDLGYDLTLAFCKRMIGVPEDGCAALLRDTFGEAFPSERFFALQAEHLRRFISDGRLAVKPGVVALLDLLDARHIPRAIATSSGRDRTEDQLRRVALIDRFDAIVSRDDVTRGKPAPDPYLVAASRIGVAPELCLALEDSTNGAHAALAAGMRVIVVPDMIEPTDEIREKALAIVSDLSVVQDYLMRYAR</sequence>
<dbReference type="InterPro" id="IPR036412">
    <property type="entry name" value="HAD-like_sf"/>
</dbReference>
<dbReference type="Proteomes" id="UP000637769">
    <property type="component" value="Unassembled WGS sequence"/>
</dbReference>
<accession>A0ABQ1L835</accession>
<dbReference type="SFLD" id="SFLDG01129">
    <property type="entry name" value="C1.5:_HAD__Beta-PGM__Phosphata"/>
    <property type="match status" value="1"/>
</dbReference>
<dbReference type="SFLD" id="SFLDS00003">
    <property type="entry name" value="Haloacid_Dehalogenase"/>
    <property type="match status" value="1"/>
</dbReference>
<dbReference type="InterPro" id="IPR023214">
    <property type="entry name" value="HAD_sf"/>
</dbReference>
<name>A0ABQ1L835_9PROT</name>
<dbReference type="NCBIfam" id="TIGR01509">
    <property type="entry name" value="HAD-SF-IA-v3"/>
    <property type="match status" value="1"/>
</dbReference>
<dbReference type="SFLD" id="SFLDG01135">
    <property type="entry name" value="C1.5.6:_HAD__Beta-PGM__Phospha"/>
    <property type="match status" value="1"/>
</dbReference>
<dbReference type="Gene3D" id="1.10.150.240">
    <property type="entry name" value="Putative phosphatase, domain 2"/>
    <property type="match status" value="1"/>
</dbReference>
<evidence type="ECO:0000313" key="1">
    <source>
        <dbReference type="EMBL" id="GGC21028.1"/>
    </source>
</evidence>
<dbReference type="CDD" id="cd07505">
    <property type="entry name" value="HAD_BPGM-like"/>
    <property type="match status" value="1"/>
</dbReference>
<dbReference type="InterPro" id="IPR041492">
    <property type="entry name" value="HAD_2"/>
</dbReference>
<dbReference type="PANTHER" id="PTHR18901">
    <property type="entry name" value="2-DEOXYGLUCOSE-6-PHOSPHATE PHOSPHATASE 2"/>
    <property type="match status" value="1"/>
</dbReference>
<dbReference type="PRINTS" id="PR00413">
    <property type="entry name" value="HADHALOGNASE"/>
</dbReference>
<dbReference type="PANTHER" id="PTHR18901:SF38">
    <property type="entry name" value="PSEUDOURIDINE-5'-PHOSPHATASE"/>
    <property type="match status" value="1"/>
</dbReference>
<organism evidence="1 2">
    <name type="scientific">Asaia siamensis</name>
    <dbReference type="NCBI Taxonomy" id="110479"/>
    <lineage>
        <taxon>Bacteria</taxon>
        <taxon>Pseudomonadati</taxon>
        <taxon>Pseudomonadota</taxon>
        <taxon>Alphaproteobacteria</taxon>
        <taxon>Acetobacterales</taxon>
        <taxon>Acetobacteraceae</taxon>
        <taxon>Asaia</taxon>
    </lineage>
</organism>
<dbReference type="Pfam" id="PF13419">
    <property type="entry name" value="HAD_2"/>
    <property type="match status" value="1"/>
</dbReference>
<gene>
    <name evidence="1" type="ORF">GCM10007207_02810</name>
</gene>
<dbReference type="InterPro" id="IPR006439">
    <property type="entry name" value="HAD-SF_hydro_IA"/>
</dbReference>
<comment type="caution">
    <text evidence="1">The sequence shown here is derived from an EMBL/GenBank/DDBJ whole genome shotgun (WGS) entry which is preliminary data.</text>
</comment>
<dbReference type="SUPFAM" id="SSF56784">
    <property type="entry name" value="HAD-like"/>
    <property type="match status" value="1"/>
</dbReference>
<dbReference type="RefSeq" id="WP_188424865.1">
    <property type="nucleotide sequence ID" value="NZ_BMCH01000001.1"/>
</dbReference>
<evidence type="ECO:0000313" key="2">
    <source>
        <dbReference type="Proteomes" id="UP000637769"/>
    </source>
</evidence>
<keyword evidence="2" id="KW-1185">Reference proteome</keyword>
<reference evidence="2" key="1">
    <citation type="journal article" date="2019" name="Int. J. Syst. Evol. Microbiol.">
        <title>The Global Catalogue of Microorganisms (GCM) 10K type strain sequencing project: providing services to taxonomists for standard genome sequencing and annotation.</title>
        <authorList>
            <consortium name="The Broad Institute Genomics Platform"/>
            <consortium name="The Broad Institute Genome Sequencing Center for Infectious Disease"/>
            <person name="Wu L."/>
            <person name="Ma J."/>
        </authorList>
    </citation>
    <scope>NUCLEOTIDE SEQUENCE [LARGE SCALE GENOMIC DNA]</scope>
    <source>
        <strain evidence="2">CCM 7132</strain>
    </source>
</reference>
<protein>
    <submittedName>
        <fullName evidence="1">Haloacid dehalogenase</fullName>
    </submittedName>
</protein>